<dbReference type="InParanoid" id="A0A1Y2M9N6"/>
<keyword evidence="4" id="KW-1185">Reference proteome</keyword>
<dbReference type="PANTHER" id="PTHR43569">
    <property type="entry name" value="AMIDOHYDROLASE"/>
    <property type="match status" value="1"/>
</dbReference>
<dbReference type="EMBL" id="KZ107839">
    <property type="protein sequence ID" value="OSS52834.1"/>
    <property type="molecule type" value="Genomic_DNA"/>
</dbReference>
<dbReference type="Pfam" id="PF04909">
    <property type="entry name" value="Amidohydro_2"/>
    <property type="match status" value="1"/>
</dbReference>
<comment type="similarity">
    <text evidence="1">Belongs to the metallo-dependent hydrolases superfamily.</text>
</comment>
<protein>
    <recommendedName>
        <fullName evidence="2">Amidohydrolase-related domain-containing protein</fullName>
    </recommendedName>
</protein>
<dbReference type="PANTHER" id="PTHR43569:SF2">
    <property type="entry name" value="AMIDOHYDROLASE-RELATED DOMAIN-CONTAINING PROTEIN"/>
    <property type="match status" value="1"/>
</dbReference>
<accession>A0A1Y2M9N6</accession>
<dbReference type="SUPFAM" id="SSF51556">
    <property type="entry name" value="Metallo-dependent hydrolases"/>
    <property type="match status" value="1"/>
</dbReference>
<sequence>MPPSRILDSHIHLWPSTALSPHDHAWMKDPTHLLSKRHGISDYEATTSSSSAGSSLAGFIYVETDRYLPSKTPDVYPNANEEQVKHALREWARAPLEELAFLRRVVEATPQEGDGFEDGQGEMMKGAVVWAPFHLSPSLFNVYLEIAEGTAGPRLWERVVGFRYLLQGKEDGEVKDLVGSEGWVENVVSLGKGRGGRGWAFDVGVDINRDGTKPLGAVGSMVREVREREGYNDSGALPVRFVLNHLCKHRLTVSSPTKPGTEWLEAIEKLGPDQNVFMKLSGAFNEFDSTTPSSGSELVTSLSPIVSKVFDAFGDRVMFGSDWPVCNVGGSVGERGNWGLWVECVEGLLKERKTTEVDRESVWWKAGSMAYDVQL</sequence>
<feature type="domain" description="Amidohydrolase-related" evidence="2">
    <location>
        <begin position="237"/>
        <end position="335"/>
    </location>
</feature>
<dbReference type="OMA" id="ANAMHEP"/>
<organism evidence="3 4">
    <name type="scientific">Epicoccum nigrum</name>
    <name type="common">Soil fungus</name>
    <name type="synonym">Epicoccum purpurascens</name>
    <dbReference type="NCBI Taxonomy" id="105696"/>
    <lineage>
        <taxon>Eukaryota</taxon>
        <taxon>Fungi</taxon>
        <taxon>Dikarya</taxon>
        <taxon>Ascomycota</taxon>
        <taxon>Pezizomycotina</taxon>
        <taxon>Dothideomycetes</taxon>
        <taxon>Pleosporomycetidae</taxon>
        <taxon>Pleosporales</taxon>
        <taxon>Pleosporineae</taxon>
        <taxon>Didymellaceae</taxon>
        <taxon>Epicoccum</taxon>
    </lineage>
</organism>
<gene>
    <name evidence="3" type="ORF">B5807_01942</name>
</gene>
<dbReference type="Proteomes" id="UP000193240">
    <property type="component" value="Unassembled WGS sequence"/>
</dbReference>
<reference evidence="3 4" key="1">
    <citation type="journal article" date="2017" name="Genome Announc.">
        <title>Genome sequence of the saprophytic ascomycete Epicoccum nigrum ICMP 19927 strain isolated from New Zealand.</title>
        <authorList>
            <person name="Fokin M."/>
            <person name="Fleetwood D."/>
            <person name="Weir B.S."/>
            <person name="Villas-Boas S.G."/>
        </authorList>
    </citation>
    <scope>NUCLEOTIDE SEQUENCE [LARGE SCALE GENOMIC DNA]</scope>
    <source>
        <strain evidence="3 4">ICMP 19927</strain>
    </source>
</reference>
<evidence type="ECO:0000259" key="2">
    <source>
        <dbReference type="Pfam" id="PF04909"/>
    </source>
</evidence>
<proteinExistence type="inferred from homology"/>
<dbReference type="GO" id="GO:0016787">
    <property type="term" value="F:hydrolase activity"/>
    <property type="evidence" value="ECO:0007669"/>
    <property type="project" value="InterPro"/>
</dbReference>
<dbReference type="AlphaFoldDB" id="A0A1Y2M9N6"/>
<dbReference type="InterPro" id="IPR006680">
    <property type="entry name" value="Amidohydro-rel"/>
</dbReference>
<evidence type="ECO:0000313" key="3">
    <source>
        <dbReference type="EMBL" id="OSS52834.1"/>
    </source>
</evidence>
<dbReference type="Gene3D" id="3.20.20.140">
    <property type="entry name" value="Metal-dependent hydrolases"/>
    <property type="match status" value="1"/>
</dbReference>
<dbReference type="STRING" id="105696.A0A1Y2M9N6"/>
<evidence type="ECO:0000256" key="1">
    <source>
        <dbReference type="ARBA" id="ARBA00038310"/>
    </source>
</evidence>
<name>A0A1Y2M9N6_EPING</name>
<dbReference type="InterPro" id="IPR052350">
    <property type="entry name" value="Metallo-dep_Lactonases"/>
</dbReference>
<evidence type="ECO:0000313" key="4">
    <source>
        <dbReference type="Proteomes" id="UP000193240"/>
    </source>
</evidence>
<dbReference type="InterPro" id="IPR032466">
    <property type="entry name" value="Metal_Hydrolase"/>
</dbReference>